<sequence length="1182" mass="133411">MILLGYTVMLLLWTCTAEKDCETPPPRRTKEILTGTWDKESYPHATLATYNCRPGYIKLGRVIFECRNGVWHHLHPYVECRMSKCLPVNAPENGKIVATGVYEANQEFSFGQVVQFECNKDYKLSGSKEIHCSADGNWNAAVPTCIVITCVPPRLNNGNLMTPVKVYRENERLQFTCNAGYTFGERSDAECTEYGWSPKPFCKEIRCDPPTVTNGTYHPKKKVFRELEAIRVECNQGFHFEMGNRDRRAECTKNGWLPIPRCILRPCDYPHIENGALTEYYEYYKERAFPAQLGVGIYYRCLDGYVSEREERWPLIRCTKVGWSPAPKCLKKCSPGYLENGRFLSSYWNTYKEGDEISYVCSTHNLETRVTCTKNGWSPTPTCTSTKICEKVEIQNGYFSDSKNRFNLNEEAKYGCQIGYTTPEGNELGKTQCLREGWTPLPKCIKTCEKPRFEHINFHTTQTVFLPEEILEYECADGYQTVNKITTGYTACSINGWTPEPQCLAIECEMLTLSKGSVFPLKGKYNNGDVVTFSCAKSHKRVGPDSSQCYYFGWFPASPTCKEETKACGEPPSITNGNIISELHENYQHGDSVEYDCDRSFKIIGSRKIECIDGEWTSLPSCTEEEKTCGLPPSITKGKAVNIDHQQYIHGDTVEYECEKNYEMVGPKTVKCLSGEWISLPSCADQSATCALPDNFENIIILQTATSKKSYRHKASIKYKCKTDGTNFIQTICKYGEWTPKIDCIERRCPPPPQLPGAIKITETRNYASGEKIAFTCLEHFEHQGVKEIMCENGKWQSPPHCVEEKLCFQPPSIANGEILSLENQNLRQEQSAQVTYRNGTMLMYSCNSGFMLRGPPEIICKAGRWTSAPTCVEMQCTSVPNIINAQTEGRVKYSYKPGETVRYQCHPGFTISGPSEVTCKAGKWSTQPVCEDATCSAPPEVPNADIVNKKEGRYLPGNKVQYKCREGFENMESNYVICENGAWSQPPICKDMRCGPAPDISHGRSVGGKQQRYFPGDRVRYRCTQGLSLIGSPTVRCKQGKWSQPPECREAAGKCGPPPIIDNGDTIEFVQQVYESGLAVQYKCKSLHVMRGSQFVRCESGQWTDPPVCLEPCTASPEDMEKNNIELKWREATKLYSESGDFIEFDCKQGYERDPISSALRVQCMEGKLAYPKCKEKGTSG</sequence>
<dbReference type="Ensembl" id="ENSGAGT00000039824.1">
    <property type="protein sequence ID" value="ENSGAGP00000035172.1"/>
    <property type="gene ID" value="ENSGAGG00000024987.1"/>
</dbReference>
<feature type="domain" description="Sushi" evidence="7">
    <location>
        <begin position="83"/>
        <end position="147"/>
    </location>
</feature>
<dbReference type="CDD" id="cd00033">
    <property type="entry name" value="CCP"/>
    <property type="match status" value="12"/>
</dbReference>
<feature type="disulfide bond" evidence="5">
    <location>
        <begin position="118"/>
        <end position="145"/>
    </location>
</feature>
<feature type="disulfide bond" evidence="5">
    <location>
        <begin position="629"/>
        <end position="672"/>
    </location>
</feature>
<dbReference type="PANTHER" id="PTHR45785">
    <property type="entry name" value="COMPLEMENT FACTOR H-RELATED"/>
    <property type="match status" value="1"/>
</dbReference>
<dbReference type="InterPro" id="IPR000436">
    <property type="entry name" value="Sushi_SCR_CCP_dom"/>
</dbReference>
<accession>A0A452J3Z8</accession>
<dbReference type="InterPro" id="IPR035976">
    <property type="entry name" value="Sushi/SCR/CCP_sf"/>
</dbReference>
<feature type="domain" description="Sushi" evidence="7">
    <location>
        <begin position="747"/>
        <end position="804"/>
    </location>
</feature>
<feature type="domain" description="Sushi" evidence="7">
    <location>
        <begin position="19"/>
        <end position="82"/>
    </location>
</feature>
<feature type="domain" description="Sushi" evidence="7">
    <location>
        <begin position="148"/>
        <end position="204"/>
    </location>
</feature>
<evidence type="ECO:0000313" key="8">
    <source>
        <dbReference type="Ensembl" id="ENSGAGP00000035172.1"/>
    </source>
</evidence>
<keyword evidence="9" id="KW-1185">Reference proteome</keyword>
<feature type="domain" description="Sushi" evidence="7">
    <location>
        <begin position="806"/>
        <end position="874"/>
    </location>
</feature>
<feature type="signal peptide" evidence="6">
    <location>
        <begin position="1"/>
        <end position="17"/>
    </location>
</feature>
<evidence type="ECO:0000259" key="7">
    <source>
        <dbReference type="PROSITE" id="PS50923"/>
    </source>
</evidence>
<dbReference type="InterPro" id="IPR051503">
    <property type="entry name" value="ComplSys_Reg/VirEntry_Med"/>
</dbReference>
<organism evidence="8 9">
    <name type="scientific">Gopherus agassizii</name>
    <name type="common">Agassiz's desert tortoise</name>
    <dbReference type="NCBI Taxonomy" id="38772"/>
    <lineage>
        <taxon>Eukaryota</taxon>
        <taxon>Metazoa</taxon>
        <taxon>Chordata</taxon>
        <taxon>Craniata</taxon>
        <taxon>Vertebrata</taxon>
        <taxon>Euteleostomi</taxon>
        <taxon>Archelosauria</taxon>
        <taxon>Testudinata</taxon>
        <taxon>Testudines</taxon>
        <taxon>Cryptodira</taxon>
        <taxon>Durocryptodira</taxon>
        <taxon>Testudinoidea</taxon>
        <taxon>Testudinidae</taxon>
        <taxon>Gopherus</taxon>
    </lineage>
</organism>
<dbReference type="Proteomes" id="UP000291020">
    <property type="component" value="Unassembled WGS sequence"/>
</dbReference>
<evidence type="ECO:0000256" key="4">
    <source>
        <dbReference type="ARBA" id="ARBA00023157"/>
    </source>
</evidence>
<feature type="domain" description="Sushi" evidence="7">
    <location>
        <begin position="331"/>
        <end position="385"/>
    </location>
</feature>
<feature type="domain" description="Sushi" evidence="7">
    <location>
        <begin position="1054"/>
        <end position="1112"/>
    </location>
</feature>
<protein>
    <recommendedName>
        <fullName evidence="7">Sushi domain-containing protein</fullName>
    </recommendedName>
</protein>
<feature type="disulfide bond" evidence="5">
    <location>
        <begin position="936"/>
        <end position="979"/>
    </location>
</feature>
<reference evidence="9" key="1">
    <citation type="journal article" date="2017" name="PLoS ONE">
        <title>The Agassiz's desert tortoise genome provides a resource for the conservation of a threatened species.</title>
        <authorList>
            <person name="Tollis M."/>
            <person name="DeNardo D.F."/>
            <person name="Cornelius J.A."/>
            <person name="Dolby G.A."/>
            <person name="Edwards T."/>
            <person name="Henen B.T."/>
            <person name="Karl A.E."/>
            <person name="Murphy R.W."/>
            <person name="Kusumi K."/>
        </authorList>
    </citation>
    <scope>NUCLEOTIDE SEQUENCE [LARGE SCALE GENOMIC DNA]</scope>
</reference>
<proteinExistence type="predicted"/>
<keyword evidence="4 5" id="KW-1015">Disulfide bond</keyword>
<dbReference type="PROSITE" id="PS50923">
    <property type="entry name" value="SUSHI"/>
    <property type="match status" value="15"/>
</dbReference>
<evidence type="ECO:0000313" key="9">
    <source>
        <dbReference type="Proteomes" id="UP000291020"/>
    </source>
</evidence>
<dbReference type="FunFam" id="2.10.70.10:FF:000026">
    <property type="entry name" value="Complement inhibitory factor H"/>
    <property type="match status" value="1"/>
</dbReference>
<name>A0A452J3Z8_9SAUR</name>
<dbReference type="PANTHER" id="PTHR45785:SF7">
    <property type="entry name" value="COMPLEMENT FACTOR H"/>
    <property type="match status" value="1"/>
</dbReference>
<feature type="domain" description="Sushi" evidence="7">
    <location>
        <begin position="506"/>
        <end position="563"/>
    </location>
</feature>
<feature type="domain" description="Sushi" evidence="7">
    <location>
        <begin position="934"/>
        <end position="992"/>
    </location>
</feature>
<dbReference type="SUPFAM" id="SSF57535">
    <property type="entry name" value="Complement control module/SCR domain"/>
    <property type="match status" value="17"/>
</dbReference>
<feature type="chain" id="PRO_5019309723" description="Sushi domain-containing protein" evidence="6">
    <location>
        <begin position="18"/>
        <end position="1182"/>
    </location>
</feature>
<evidence type="ECO:0000256" key="3">
    <source>
        <dbReference type="ARBA" id="ARBA00022737"/>
    </source>
</evidence>
<feature type="disulfide bond" evidence="5">
    <location>
        <begin position="877"/>
        <end position="920"/>
    </location>
</feature>
<evidence type="ECO:0000256" key="1">
    <source>
        <dbReference type="ARBA" id="ARBA00022659"/>
    </source>
</evidence>
<evidence type="ECO:0000256" key="6">
    <source>
        <dbReference type="SAM" id="SignalP"/>
    </source>
</evidence>
<dbReference type="Pfam" id="PF00084">
    <property type="entry name" value="Sushi"/>
    <property type="match status" value="15"/>
</dbReference>
<dbReference type="FunFam" id="2.10.70.10:FF:000014">
    <property type="entry name" value="Membrane cofactor protein"/>
    <property type="match status" value="1"/>
</dbReference>
<dbReference type="AlphaFoldDB" id="A0A452J3Z8"/>
<comment type="caution">
    <text evidence="5">Lacks conserved residue(s) required for the propagation of feature annotation.</text>
</comment>
<evidence type="ECO:0000256" key="5">
    <source>
        <dbReference type="PROSITE-ProRule" id="PRU00302"/>
    </source>
</evidence>
<keyword evidence="1 5" id="KW-0768">Sushi</keyword>
<reference evidence="8" key="3">
    <citation type="submission" date="2025-09" db="UniProtKB">
        <authorList>
            <consortium name="Ensembl"/>
        </authorList>
    </citation>
    <scope>IDENTIFICATION</scope>
</reference>
<feature type="domain" description="Sushi" evidence="7">
    <location>
        <begin position="627"/>
        <end position="685"/>
    </location>
</feature>
<feature type="disulfide bond" evidence="5">
    <location>
        <begin position="995"/>
        <end position="1038"/>
    </location>
</feature>
<dbReference type="FunFam" id="2.10.70.10:FF:000060">
    <property type="entry name" value="Complement inhibitory factor H"/>
    <property type="match status" value="1"/>
</dbReference>
<feature type="disulfide bond" evidence="5">
    <location>
        <begin position="1056"/>
        <end position="1099"/>
    </location>
</feature>
<keyword evidence="3" id="KW-0677">Repeat</keyword>
<feature type="domain" description="Sushi" evidence="7">
    <location>
        <begin position="993"/>
        <end position="1051"/>
    </location>
</feature>
<feature type="domain" description="Sushi" evidence="7">
    <location>
        <begin position="875"/>
        <end position="933"/>
    </location>
</feature>
<dbReference type="Gene3D" id="2.10.70.10">
    <property type="entry name" value="Complement Module, domain 1"/>
    <property type="match status" value="19"/>
</dbReference>
<evidence type="ECO:0000256" key="2">
    <source>
        <dbReference type="ARBA" id="ARBA00022729"/>
    </source>
</evidence>
<reference evidence="8" key="2">
    <citation type="submission" date="2025-08" db="UniProtKB">
        <authorList>
            <consortium name="Ensembl"/>
        </authorList>
    </citation>
    <scope>IDENTIFICATION</scope>
</reference>
<feature type="domain" description="Sushi" evidence="7">
    <location>
        <begin position="566"/>
        <end position="624"/>
    </location>
</feature>
<feature type="domain" description="Sushi" evidence="7">
    <location>
        <begin position="446"/>
        <end position="505"/>
    </location>
</feature>
<keyword evidence="2 6" id="KW-0732">Signal</keyword>
<dbReference type="SMART" id="SM00032">
    <property type="entry name" value="CCP"/>
    <property type="match status" value="19"/>
</dbReference>
<feature type="domain" description="Sushi" evidence="7">
    <location>
        <begin position="205"/>
        <end position="264"/>
    </location>
</feature>
<feature type="disulfide bond" evidence="5">
    <location>
        <begin position="568"/>
        <end position="611"/>
    </location>
</feature>